<proteinExistence type="predicted"/>
<accession>A0AAV4J2G6</accession>
<sequence>MRISCEGRKQNSNRGFFLLPNIIAHRTGNSQGPAYLQMVEEGRGEITAAACLISKKSKILRSSPCECRRESPISEIYMIVLNTRSPQPADQAVIAQELPALPGSPQSHV</sequence>
<evidence type="ECO:0000313" key="1">
    <source>
        <dbReference type="EMBL" id="GFS15162.1"/>
    </source>
</evidence>
<dbReference type="AlphaFoldDB" id="A0AAV4J2G6"/>
<gene>
    <name evidence="1" type="ORF">ElyMa_006764700</name>
</gene>
<dbReference type="Proteomes" id="UP000762676">
    <property type="component" value="Unassembled WGS sequence"/>
</dbReference>
<comment type="caution">
    <text evidence="1">The sequence shown here is derived from an EMBL/GenBank/DDBJ whole genome shotgun (WGS) entry which is preliminary data.</text>
</comment>
<organism evidence="1 2">
    <name type="scientific">Elysia marginata</name>
    <dbReference type="NCBI Taxonomy" id="1093978"/>
    <lineage>
        <taxon>Eukaryota</taxon>
        <taxon>Metazoa</taxon>
        <taxon>Spiralia</taxon>
        <taxon>Lophotrochozoa</taxon>
        <taxon>Mollusca</taxon>
        <taxon>Gastropoda</taxon>
        <taxon>Heterobranchia</taxon>
        <taxon>Euthyneura</taxon>
        <taxon>Panpulmonata</taxon>
        <taxon>Sacoglossa</taxon>
        <taxon>Placobranchoidea</taxon>
        <taxon>Plakobranchidae</taxon>
        <taxon>Elysia</taxon>
    </lineage>
</organism>
<keyword evidence="2" id="KW-1185">Reference proteome</keyword>
<protein>
    <submittedName>
        <fullName evidence="1">Uncharacterized protein</fullName>
    </submittedName>
</protein>
<name>A0AAV4J2G6_9GAST</name>
<dbReference type="EMBL" id="BMAT01013546">
    <property type="protein sequence ID" value="GFS15162.1"/>
    <property type="molecule type" value="Genomic_DNA"/>
</dbReference>
<reference evidence="1 2" key="1">
    <citation type="journal article" date="2021" name="Elife">
        <title>Chloroplast acquisition without the gene transfer in kleptoplastic sea slugs, Plakobranchus ocellatus.</title>
        <authorList>
            <person name="Maeda T."/>
            <person name="Takahashi S."/>
            <person name="Yoshida T."/>
            <person name="Shimamura S."/>
            <person name="Takaki Y."/>
            <person name="Nagai Y."/>
            <person name="Toyoda A."/>
            <person name="Suzuki Y."/>
            <person name="Arimoto A."/>
            <person name="Ishii H."/>
            <person name="Satoh N."/>
            <person name="Nishiyama T."/>
            <person name="Hasebe M."/>
            <person name="Maruyama T."/>
            <person name="Minagawa J."/>
            <person name="Obokata J."/>
            <person name="Shigenobu S."/>
        </authorList>
    </citation>
    <scope>NUCLEOTIDE SEQUENCE [LARGE SCALE GENOMIC DNA]</scope>
</reference>
<evidence type="ECO:0000313" key="2">
    <source>
        <dbReference type="Proteomes" id="UP000762676"/>
    </source>
</evidence>